<keyword evidence="2" id="KW-1185">Reference proteome</keyword>
<dbReference type="InterPro" id="IPR012337">
    <property type="entry name" value="RNaseH-like_sf"/>
</dbReference>
<protein>
    <recommendedName>
        <fullName evidence="3">Integrase catalytic domain-containing protein</fullName>
    </recommendedName>
</protein>
<dbReference type="GO" id="GO:0003676">
    <property type="term" value="F:nucleic acid binding"/>
    <property type="evidence" value="ECO:0007669"/>
    <property type="project" value="InterPro"/>
</dbReference>
<evidence type="ECO:0008006" key="3">
    <source>
        <dbReference type="Google" id="ProtNLM"/>
    </source>
</evidence>
<comment type="caution">
    <text evidence="1">The sequence shown here is derived from an EMBL/GenBank/DDBJ whole genome shotgun (WGS) entry which is preliminary data.</text>
</comment>
<dbReference type="AlphaFoldDB" id="A0A2Z6QML6"/>
<gene>
    <name evidence="1" type="ORF">RclHR1_01890017</name>
</gene>
<sequence length="484" mass="55546">MPPTRQKLNDPRIARFRSLKNFDKIIDEKTVRCKCGVIIRLDRPFRTTNFERHIKSKNCILGTDKQQSLYFFFDQNQDSEGETESHECLPCIGLFGDSYTNYATGTPSGYGGGERPEVAGKRLFPEKFPQDIPFSRKKLNKDQIQEFNTTLQATSLWKIDQFEGVIRSAKCTIMTTNLSGLCGECIDLKKNNRLKDALKSRRATPSTTKFIPKFYFNTHLIGLMKNQNLRSLWTCIITNNNDSAIVGFSIASRYKASIPIGAYSVKDRQGILTSATIARSLEKIYDDPECPLVWPKLLITDRGSEFKGDCEKLMKEHGVKIQKAKSKHTMGIVERRSRAWVKNLPIVVENINNSITCQLGISPVDAIKEKEVFAKPSYLRDGPIGFDEEKLSSDVLVRYLLYPIDLEDGRRRAGDLNWSPHIYYIRESMVQKNQPVLYWLEEVPFGLTDDDDYVVKHPERSFVREELMVIPFDTELPPQWVLMN</sequence>
<proteinExistence type="predicted"/>
<dbReference type="InterPro" id="IPR036397">
    <property type="entry name" value="RNaseH_sf"/>
</dbReference>
<organism evidence="1 2">
    <name type="scientific">Rhizophagus clarus</name>
    <dbReference type="NCBI Taxonomy" id="94130"/>
    <lineage>
        <taxon>Eukaryota</taxon>
        <taxon>Fungi</taxon>
        <taxon>Fungi incertae sedis</taxon>
        <taxon>Mucoromycota</taxon>
        <taxon>Glomeromycotina</taxon>
        <taxon>Glomeromycetes</taxon>
        <taxon>Glomerales</taxon>
        <taxon>Glomeraceae</taxon>
        <taxon>Rhizophagus</taxon>
    </lineage>
</organism>
<dbReference type="EMBL" id="BEXD01000990">
    <property type="protein sequence ID" value="GBB91543.1"/>
    <property type="molecule type" value="Genomic_DNA"/>
</dbReference>
<dbReference type="SUPFAM" id="SSF53098">
    <property type="entry name" value="Ribonuclease H-like"/>
    <property type="match status" value="1"/>
</dbReference>
<dbReference type="Gene3D" id="3.30.420.10">
    <property type="entry name" value="Ribonuclease H-like superfamily/Ribonuclease H"/>
    <property type="match status" value="1"/>
</dbReference>
<evidence type="ECO:0000313" key="2">
    <source>
        <dbReference type="Proteomes" id="UP000247702"/>
    </source>
</evidence>
<evidence type="ECO:0000313" key="1">
    <source>
        <dbReference type="EMBL" id="GBB91543.1"/>
    </source>
</evidence>
<dbReference type="Proteomes" id="UP000247702">
    <property type="component" value="Unassembled WGS sequence"/>
</dbReference>
<reference evidence="1 2" key="1">
    <citation type="submission" date="2017-11" db="EMBL/GenBank/DDBJ databases">
        <title>The genome of Rhizophagus clarus HR1 reveals common genetic basis of auxotrophy among arbuscular mycorrhizal fungi.</title>
        <authorList>
            <person name="Kobayashi Y."/>
        </authorList>
    </citation>
    <scope>NUCLEOTIDE SEQUENCE [LARGE SCALE GENOMIC DNA]</scope>
    <source>
        <strain evidence="1 2">HR1</strain>
    </source>
</reference>
<name>A0A2Z6QML6_9GLOM</name>
<accession>A0A2Z6QML6</accession>